<dbReference type="InterPro" id="IPR021239">
    <property type="entry name" value="DUF2625"/>
</dbReference>
<gene>
    <name evidence="1" type="ORF">RQ831_10925</name>
</gene>
<accession>A0ABU3MF39</accession>
<organism evidence="1 2">
    <name type="scientific">Roseomonas gilardii</name>
    <dbReference type="NCBI Taxonomy" id="257708"/>
    <lineage>
        <taxon>Bacteria</taxon>
        <taxon>Pseudomonadati</taxon>
        <taxon>Pseudomonadota</taxon>
        <taxon>Alphaproteobacteria</taxon>
        <taxon>Acetobacterales</taxon>
        <taxon>Roseomonadaceae</taxon>
        <taxon>Roseomonas</taxon>
    </lineage>
</organism>
<evidence type="ECO:0000313" key="1">
    <source>
        <dbReference type="EMBL" id="MDT8331568.1"/>
    </source>
</evidence>
<dbReference type="Pfam" id="PF10946">
    <property type="entry name" value="DUF2625"/>
    <property type="match status" value="1"/>
</dbReference>
<evidence type="ECO:0000313" key="2">
    <source>
        <dbReference type="Proteomes" id="UP001258945"/>
    </source>
</evidence>
<dbReference type="EMBL" id="JAVVDO010000015">
    <property type="protein sequence ID" value="MDT8331568.1"/>
    <property type="molecule type" value="Genomic_DNA"/>
</dbReference>
<protein>
    <submittedName>
        <fullName evidence="1">DUF2625 family protein</fullName>
    </submittedName>
</protein>
<proteinExistence type="predicted"/>
<comment type="caution">
    <text evidence="1">The sequence shown here is derived from an EMBL/GenBank/DDBJ whole genome shotgun (WGS) entry which is preliminary data.</text>
</comment>
<dbReference type="Proteomes" id="UP001258945">
    <property type="component" value="Unassembled WGS sequence"/>
</dbReference>
<sequence>MRNITELLDRDEPALPLLRGWMDDSAGNGGTLLPPSDEVRITTLVHLQVTTRSMLGTLAYETGGVSVAGGLIRLLGSGVGRSLLQTAEIAGCPLNGGYPDVIVVGDDVLGGLFAINGGRFGANKQGNVFHLAADDTAWVSLGVGYTDFVAWCLTGELDHLYGPLAGIDAYKARPRPAFEATYSFYPFLWTREATNGKPDVRVIGADECLRLRLELFGFAIS</sequence>
<reference evidence="1 2" key="1">
    <citation type="journal article" date="2019" name="Microb. Pathog.">
        <title>Comparison of VITEK 2, MALDI-TOF MS, 16S rRNA gene sequencing, and whole-genome sequencing for identification of Roseomonas mucosa.</title>
        <authorList>
            <person name="Rudolph W.W."/>
            <person name="Gunzer F."/>
            <person name="Trauth M."/>
            <person name="Bunk B."/>
            <person name="Bigge R."/>
            <person name="Schrottner P."/>
        </authorList>
    </citation>
    <scope>NUCLEOTIDE SEQUENCE [LARGE SCALE GENOMIC DNA]</scope>
    <source>
        <strain evidence="1 2">DSM 103800</strain>
    </source>
</reference>
<keyword evidence="2" id="KW-1185">Reference proteome</keyword>
<dbReference type="RefSeq" id="WP_075798181.1">
    <property type="nucleotide sequence ID" value="NZ_CP015583.1"/>
</dbReference>
<name>A0ABU3MF39_9PROT</name>